<dbReference type="AlphaFoldDB" id="A0A8T2XCP9"/>
<protein>
    <submittedName>
        <fullName evidence="7">Uncharacterized protein</fullName>
    </submittedName>
</protein>
<dbReference type="GO" id="GO:0000243">
    <property type="term" value="C:commitment complex"/>
    <property type="evidence" value="ECO:0007669"/>
    <property type="project" value="TreeGrafter"/>
</dbReference>
<dbReference type="Pfam" id="PF23240">
    <property type="entry name" value="HAT_PRP39_N"/>
    <property type="match status" value="1"/>
</dbReference>
<evidence type="ECO:0000256" key="6">
    <source>
        <dbReference type="ARBA" id="ARBA00038019"/>
    </source>
</evidence>
<dbReference type="InterPro" id="IPR011990">
    <property type="entry name" value="TPR-like_helical_dom_sf"/>
</dbReference>
<gene>
    <name evidence="7" type="ORF">H0E87_025229</name>
</gene>
<evidence type="ECO:0000256" key="2">
    <source>
        <dbReference type="ARBA" id="ARBA00022664"/>
    </source>
</evidence>
<keyword evidence="2" id="KW-0507">mRNA processing</keyword>
<dbReference type="SUPFAM" id="SSF48452">
    <property type="entry name" value="TPR-like"/>
    <property type="match status" value="1"/>
</dbReference>
<dbReference type="SMART" id="SM00386">
    <property type="entry name" value="HAT"/>
    <property type="match status" value="3"/>
</dbReference>
<proteinExistence type="inferred from homology"/>
<comment type="caution">
    <text evidence="7">The sequence shown here is derived from an EMBL/GenBank/DDBJ whole genome shotgun (WGS) entry which is preliminary data.</text>
</comment>
<dbReference type="GO" id="GO:0005685">
    <property type="term" value="C:U1 snRNP"/>
    <property type="evidence" value="ECO:0007669"/>
    <property type="project" value="TreeGrafter"/>
</dbReference>
<comment type="similarity">
    <text evidence="6">Belongs to the PRP39 family.</text>
</comment>
<dbReference type="Proteomes" id="UP000807159">
    <property type="component" value="Chromosome 14"/>
</dbReference>
<dbReference type="GO" id="GO:0071004">
    <property type="term" value="C:U2-type prespliceosome"/>
    <property type="evidence" value="ECO:0007669"/>
    <property type="project" value="TreeGrafter"/>
</dbReference>
<keyword evidence="3" id="KW-0677">Repeat</keyword>
<dbReference type="GO" id="GO:0000395">
    <property type="term" value="P:mRNA 5'-splice site recognition"/>
    <property type="evidence" value="ECO:0007669"/>
    <property type="project" value="TreeGrafter"/>
</dbReference>
<dbReference type="Gene3D" id="1.25.40.10">
    <property type="entry name" value="Tetratricopeptide repeat domain"/>
    <property type="match status" value="1"/>
</dbReference>
<evidence type="ECO:0000256" key="3">
    <source>
        <dbReference type="ARBA" id="ARBA00022737"/>
    </source>
</evidence>
<dbReference type="PANTHER" id="PTHR17204:SF5">
    <property type="entry name" value="PRE-MRNA-PROCESSING FACTOR 39"/>
    <property type="match status" value="1"/>
</dbReference>
<evidence type="ECO:0000256" key="1">
    <source>
        <dbReference type="ARBA" id="ARBA00004123"/>
    </source>
</evidence>
<evidence type="ECO:0000256" key="5">
    <source>
        <dbReference type="ARBA" id="ARBA00023242"/>
    </source>
</evidence>
<keyword evidence="8" id="KW-1185">Reference proteome</keyword>
<evidence type="ECO:0000256" key="4">
    <source>
        <dbReference type="ARBA" id="ARBA00023187"/>
    </source>
</evidence>
<accession>A0A8T2XCP9</accession>
<dbReference type="InterPro" id="IPR003107">
    <property type="entry name" value="HAT"/>
</dbReference>
<comment type="subcellular location">
    <subcellularLocation>
        <location evidence="1">Nucleus</location>
    </subcellularLocation>
</comment>
<keyword evidence="4" id="KW-0508">mRNA splicing</keyword>
<dbReference type="EMBL" id="JACEGQ020000014">
    <property type="protein sequence ID" value="KAH8489931.1"/>
    <property type="molecule type" value="Genomic_DNA"/>
</dbReference>
<feature type="non-terminal residue" evidence="7">
    <location>
        <position position="1"/>
    </location>
</feature>
<reference evidence="7" key="1">
    <citation type="journal article" date="2021" name="J. Hered.">
        <title>Genome Assembly of Salicaceae Populus deltoides (Eastern Cottonwood) I-69 Based on Nanopore Sequencing and Hi-C Technologies.</title>
        <authorList>
            <person name="Bai S."/>
            <person name="Wu H."/>
            <person name="Zhang J."/>
            <person name="Pan Z."/>
            <person name="Zhao W."/>
            <person name="Li Z."/>
            <person name="Tong C."/>
        </authorList>
    </citation>
    <scope>NUCLEOTIDE SEQUENCE</scope>
    <source>
        <tissue evidence="7">Leaf</tissue>
    </source>
</reference>
<dbReference type="GO" id="GO:0030627">
    <property type="term" value="F:pre-mRNA 5'-splice site binding"/>
    <property type="evidence" value="ECO:0007669"/>
    <property type="project" value="TreeGrafter"/>
</dbReference>
<evidence type="ECO:0000313" key="8">
    <source>
        <dbReference type="Proteomes" id="UP000807159"/>
    </source>
</evidence>
<evidence type="ECO:0000313" key="7">
    <source>
        <dbReference type="EMBL" id="KAH8489931.1"/>
    </source>
</evidence>
<name>A0A8T2XCP9_POPDE</name>
<sequence>MGDSETVVTEPSAVMDYTAAGYTSTGYADAISNVVPGPGVYTAEGTGNFTASFVAAQAAYTGNACGTDSTSVVLDGHVEATHGTEAVVGMDSTTNNAAVAENASIAPPQASGYDSAVNGNIGTEAGVVVSVENGNAGEVVGGADAVQQFVDGSVPEMSAEEDRLWSIVKANSLDFDAWTALIDETEKVAGKMEQICFCLIFHKLDEKQITFKTSFELVPADKILKIRKVYDAFLGEFPLCYGYWKKYADHEARLGFMDKFVEVYERAVLGVTYSVDIWLHYCMSAISMYGDPETIRRKVNAAFGSVVLLRVNCSMSFSNILGLFERGLAYVGTDYLSYPLWDKYIEYEEVHAEWGRVAMIYTRILEVPNRKLDDYFN</sequence>
<keyword evidence="5" id="KW-0539">Nucleus</keyword>
<dbReference type="PANTHER" id="PTHR17204">
    <property type="entry name" value="PRE-MRNA PROCESSING PROTEIN PRP39-RELATED"/>
    <property type="match status" value="1"/>
</dbReference>
<organism evidence="7 8">
    <name type="scientific">Populus deltoides</name>
    <name type="common">Eastern poplar</name>
    <name type="synonym">Eastern cottonwood</name>
    <dbReference type="NCBI Taxonomy" id="3696"/>
    <lineage>
        <taxon>Eukaryota</taxon>
        <taxon>Viridiplantae</taxon>
        <taxon>Streptophyta</taxon>
        <taxon>Embryophyta</taxon>
        <taxon>Tracheophyta</taxon>
        <taxon>Spermatophyta</taxon>
        <taxon>Magnoliopsida</taxon>
        <taxon>eudicotyledons</taxon>
        <taxon>Gunneridae</taxon>
        <taxon>Pentapetalae</taxon>
        <taxon>rosids</taxon>
        <taxon>fabids</taxon>
        <taxon>Malpighiales</taxon>
        <taxon>Salicaceae</taxon>
        <taxon>Saliceae</taxon>
        <taxon>Populus</taxon>
    </lineage>
</organism>